<organism evidence="1 2">
    <name type="scientific">Terribacillus saccharophilus</name>
    <dbReference type="NCBI Taxonomy" id="361277"/>
    <lineage>
        <taxon>Bacteria</taxon>
        <taxon>Bacillati</taxon>
        <taxon>Bacillota</taxon>
        <taxon>Bacilli</taxon>
        <taxon>Bacillales</taxon>
        <taxon>Bacillaceae</taxon>
        <taxon>Terribacillus</taxon>
    </lineage>
</organism>
<dbReference type="Proteomes" id="UP000216852">
    <property type="component" value="Unassembled WGS sequence"/>
</dbReference>
<accession>A0ABX4H0V5</accession>
<dbReference type="Gene3D" id="2.40.10.270">
    <property type="entry name" value="Bacteriophage SPP1 head-tail adaptor protein"/>
    <property type="match status" value="1"/>
</dbReference>
<dbReference type="NCBIfam" id="TIGR01563">
    <property type="entry name" value="gp16_SPP1"/>
    <property type="match status" value="1"/>
</dbReference>
<reference evidence="1 2" key="1">
    <citation type="submission" date="2017-07" db="EMBL/GenBank/DDBJ databases">
        <title>Isolation and whole genome analysis of endospore-forming bacteria from heroin.</title>
        <authorList>
            <person name="Kalinowski J."/>
            <person name="Ahrens B."/>
            <person name="Al-Dilaimi A."/>
            <person name="Winkler A."/>
            <person name="Wibberg D."/>
            <person name="Schleenbecker U."/>
            <person name="Ruckert C."/>
            <person name="Wolfel R."/>
            <person name="Grass G."/>
        </authorList>
    </citation>
    <scope>NUCLEOTIDE SEQUENCE [LARGE SCALE GENOMIC DNA]</scope>
    <source>
        <strain evidence="1 2">7517-1</strain>
    </source>
</reference>
<dbReference type="InterPro" id="IPR008767">
    <property type="entry name" value="Phage_SPP1_head-tail_adaptor"/>
</dbReference>
<dbReference type="EMBL" id="NPBJ01000010">
    <property type="protein sequence ID" value="PAE00762.1"/>
    <property type="molecule type" value="Genomic_DNA"/>
</dbReference>
<evidence type="ECO:0000313" key="2">
    <source>
        <dbReference type="Proteomes" id="UP000216852"/>
    </source>
</evidence>
<name>A0ABX4H0V5_9BACI</name>
<gene>
    <name evidence="1" type="ORF">CHH48_05570</name>
</gene>
<comment type="caution">
    <text evidence="1">The sequence shown here is derived from an EMBL/GenBank/DDBJ whole genome shotgun (WGS) entry which is preliminary data.</text>
</comment>
<dbReference type="InterPro" id="IPR038666">
    <property type="entry name" value="SSP1_head-tail_sf"/>
</dbReference>
<evidence type="ECO:0000313" key="1">
    <source>
        <dbReference type="EMBL" id="PAE00762.1"/>
    </source>
</evidence>
<dbReference type="Pfam" id="PF05521">
    <property type="entry name" value="Phage_HCP"/>
    <property type="match status" value="1"/>
</dbReference>
<keyword evidence="2" id="KW-1185">Reference proteome</keyword>
<protein>
    <recommendedName>
        <fullName evidence="3">Head-tail adaptor protein</fullName>
    </recommendedName>
</protein>
<sequence>MFDPYDEFPHEIIFQQEVQGGSDGLGGWIPGGWQDFDTSEALVTPVSSREIAQAEQTRNPIDYEVYYPYRTDIEPSMRVMYEGKVLSIVSEPMDQGGQHEVMLIECSKGATSDG</sequence>
<proteinExistence type="predicted"/>
<evidence type="ECO:0008006" key="3">
    <source>
        <dbReference type="Google" id="ProtNLM"/>
    </source>
</evidence>